<keyword evidence="13" id="KW-0460">Magnesium</keyword>
<dbReference type="GO" id="GO:0005886">
    <property type="term" value="C:plasma membrane"/>
    <property type="evidence" value="ECO:0007669"/>
    <property type="project" value="TreeGrafter"/>
</dbReference>
<feature type="binding site" evidence="12">
    <location>
        <position position="121"/>
    </location>
    <ligand>
        <name>CoA</name>
        <dbReference type="ChEBI" id="CHEBI:57287"/>
    </ligand>
</feature>
<dbReference type="PANTHER" id="PTHR38096:SF1">
    <property type="entry name" value="ENTEROBACTIN SYNTHASE COMPONENT D"/>
    <property type="match status" value="1"/>
</dbReference>
<evidence type="ECO:0000256" key="11">
    <source>
        <dbReference type="ARBA" id="ARBA00049191"/>
    </source>
</evidence>
<dbReference type="Pfam" id="PF01648">
    <property type="entry name" value="ACPS"/>
    <property type="match status" value="1"/>
</dbReference>
<comment type="catalytic activity">
    <reaction evidence="10">
        <text>apo-[aryl-carrier protein] + CoA = holo-[aryl-carrier protein] + adenosine 3',5'-bisphosphate + H(+)</text>
        <dbReference type="Rhea" id="RHEA:48404"/>
        <dbReference type="Rhea" id="RHEA-COMP:15903"/>
        <dbReference type="Rhea" id="RHEA-COMP:17557"/>
        <dbReference type="ChEBI" id="CHEBI:15378"/>
        <dbReference type="ChEBI" id="CHEBI:29999"/>
        <dbReference type="ChEBI" id="CHEBI:57287"/>
        <dbReference type="ChEBI" id="CHEBI:58343"/>
        <dbReference type="ChEBI" id="CHEBI:64479"/>
    </reaction>
</comment>
<dbReference type="RefSeq" id="WP_271687837.1">
    <property type="nucleotide sequence ID" value="NZ_CP116423.1"/>
</dbReference>
<dbReference type="Pfam" id="PF17837">
    <property type="entry name" value="4PPT_N"/>
    <property type="match status" value="1"/>
</dbReference>
<comment type="catalytic activity">
    <reaction evidence="11">
        <text>apo-[peptidyl-carrier protein] + CoA = holo-[peptidyl-carrier protein] + adenosine 3',5'-bisphosphate + H(+)</text>
        <dbReference type="Rhea" id="RHEA:46228"/>
        <dbReference type="Rhea" id="RHEA-COMP:11479"/>
        <dbReference type="Rhea" id="RHEA-COMP:11480"/>
        <dbReference type="ChEBI" id="CHEBI:15378"/>
        <dbReference type="ChEBI" id="CHEBI:29999"/>
        <dbReference type="ChEBI" id="CHEBI:57287"/>
        <dbReference type="ChEBI" id="CHEBI:58343"/>
        <dbReference type="ChEBI" id="CHEBI:64479"/>
    </reaction>
</comment>
<dbReference type="PANTHER" id="PTHR38096">
    <property type="entry name" value="ENTEROBACTIN SYNTHASE COMPONENT D"/>
    <property type="match status" value="1"/>
</dbReference>
<dbReference type="InterPro" id="IPR037143">
    <property type="entry name" value="4-PPantetheinyl_Trfase_dom_sf"/>
</dbReference>
<feature type="binding site" evidence="12">
    <location>
        <begin position="99"/>
        <end position="100"/>
    </location>
    <ligand>
        <name>CoA</name>
        <dbReference type="ChEBI" id="CHEBI:57287"/>
    </ligand>
</feature>
<evidence type="ECO:0000256" key="13">
    <source>
        <dbReference type="PIRSR" id="PIRSR603542-2"/>
    </source>
</evidence>
<dbReference type="InterPro" id="IPR041354">
    <property type="entry name" value="4PPT_N"/>
</dbReference>
<evidence type="ECO:0000256" key="8">
    <source>
        <dbReference type="ARBA" id="ARBA00029894"/>
    </source>
</evidence>
<evidence type="ECO:0000256" key="9">
    <source>
        <dbReference type="ARBA" id="ARBA00031996"/>
    </source>
</evidence>
<proteinExistence type="inferred from homology"/>
<feature type="binding site" evidence="12">
    <location>
        <position position="161"/>
    </location>
    <ligand>
        <name>CoA</name>
        <dbReference type="ChEBI" id="CHEBI:57287"/>
    </ligand>
</feature>
<comment type="cofactor">
    <cofactor evidence="13">
        <name>Mg(2+)</name>
        <dbReference type="ChEBI" id="CHEBI:18420"/>
    </cofactor>
</comment>
<accession>A0AAX3LLB6</accession>
<organism evidence="16 17">
    <name type="scientific">Sulfitobacter faviae</name>
    <dbReference type="NCBI Taxonomy" id="1775881"/>
    <lineage>
        <taxon>Bacteria</taxon>
        <taxon>Pseudomonadati</taxon>
        <taxon>Pseudomonadota</taxon>
        <taxon>Alphaproteobacteria</taxon>
        <taxon>Rhodobacterales</taxon>
        <taxon>Roseobacteraceae</taxon>
        <taxon>Sulfitobacter</taxon>
    </lineage>
</organism>
<comment type="similarity">
    <text evidence="3">Belongs to the P-Pant transferase superfamily. EntD family.</text>
</comment>
<evidence type="ECO:0000256" key="3">
    <source>
        <dbReference type="ARBA" id="ARBA00008342"/>
    </source>
</evidence>
<dbReference type="GO" id="GO:0000287">
    <property type="term" value="F:magnesium ion binding"/>
    <property type="evidence" value="ECO:0007669"/>
    <property type="project" value="InterPro"/>
</dbReference>
<dbReference type="GO" id="GO:0008897">
    <property type="term" value="F:holo-[acyl-carrier-protein] synthase activity"/>
    <property type="evidence" value="ECO:0007669"/>
    <property type="project" value="InterPro"/>
</dbReference>
<evidence type="ECO:0000259" key="15">
    <source>
        <dbReference type="Pfam" id="PF17837"/>
    </source>
</evidence>
<feature type="binding site" evidence="12">
    <location>
        <position position="165"/>
    </location>
    <ligand>
        <name>CoA</name>
        <dbReference type="ChEBI" id="CHEBI:57287"/>
    </ligand>
</feature>
<evidence type="ECO:0000256" key="10">
    <source>
        <dbReference type="ARBA" id="ARBA00049176"/>
    </source>
</evidence>
<dbReference type="EMBL" id="CP116423">
    <property type="protein sequence ID" value="WCE69494.1"/>
    <property type="molecule type" value="Genomic_DNA"/>
</dbReference>
<dbReference type="AlphaFoldDB" id="A0AAX3LLB6"/>
<name>A0AAX3LLB6_9RHOB</name>
<feature type="binding site" evidence="12">
    <location>
        <position position="63"/>
    </location>
    <ligand>
        <name>CoA</name>
        <dbReference type="ChEBI" id="CHEBI:57287"/>
    </ligand>
</feature>
<keyword evidence="7" id="KW-0259">Enterobactin biosynthesis</keyword>
<feature type="domain" description="4'-phosphopantetheinyl transferase" evidence="14">
    <location>
        <begin position="118"/>
        <end position="187"/>
    </location>
</feature>
<feature type="domain" description="4'-phosphopantetheinyl transferase N-terminal" evidence="15">
    <location>
        <begin position="44"/>
        <end position="110"/>
    </location>
</feature>
<comment type="subunit">
    <text evidence="4">EntB, EntD, EntE, and EntF form a multienzyme complex called enterobactin synthase.</text>
</comment>
<dbReference type="GO" id="GO:0009239">
    <property type="term" value="P:enterobactin biosynthetic process"/>
    <property type="evidence" value="ECO:0007669"/>
    <property type="project" value="UniProtKB-KW"/>
</dbReference>
<evidence type="ECO:0000256" key="6">
    <source>
        <dbReference type="ARBA" id="ARBA00022679"/>
    </source>
</evidence>
<dbReference type="PRINTS" id="PR01399">
    <property type="entry name" value="ENTSNTHTASED"/>
</dbReference>
<evidence type="ECO:0000313" key="16">
    <source>
        <dbReference type="EMBL" id="WCE69494.1"/>
    </source>
</evidence>
<dbReference type="Gene3D" id="3.90.470.20">
    <property type="entry name" value="4'-phosphopantetheinyl transferase domain"/>
    <property type="match status" value="1"/>
</dbReference>
<gene>
    <name evidence="16" type="ORF">PL336_11860</name>
</gene>
<dbReference type="GO" id="GO:0009366">
    <property type="term" value="C:enterobactin synthetase complex"/>
    <property type="evidence" value="ECO:0007669"/>
    <property type="project" value="InterPro"/>
</dbReference>
<feature type="binding site" evidence="13">
    <location>
        <position position="123"/>
    </location>
    <ligand>
        <name>Mg(2+)</name>
        <dbReference type="ChEBI" id="CHEBI:18420"/>
    </ligand>
</feature>
<protein>
    <recommendedName>
        <fullName evidence="5">Enterobactin synthase component D</fullName>
    </recommendedName>
    <alternativeName>
        <fullName evidence="8">4'-phosphopantetheinyl transferase EntD</fullName>
    </alternativeName>
    <alternativeName>
        <fullName evidence="9">Enterochelin synthase D</fullName>
    </alternativeName>
</protein>
<dbReference type="InterPro" id="IPR003542">
    <property type="entry name" value="Enbac_synth_compD-like"/>
</dbReference>
<keyword evidence="6 16" id="KW-0808">Transferase</keyword>
<comment type="function">
    <text evidence="1">Involved in the biosynthesis of the siderophore enterobactin (enterochelin), which is a macrocyclic trimeric lactone of N-(2,3-dihydroxybenzoyl)-serine. The serine trilactone serves as a scaffolding for the three catechol functionalities that provide hexadentate coordination for the tightly ligated iron(2+) atoms. Plays an essential role in the assembly of the enterobactin by catalyzing the transfer of the 4'-phosphopantetheine (Ppant) moiety from coenzyme A to the apo-domains of both EntB (ArCP domain) and EntF (PCP domain) to yield their holo-forms which make them competent for the activation of 2,3-dihydroxybenzoate (DHB) and L-serine, respectively.</text>
</comment>
<evidence type="ECO:0000256" key="7">
    <source>
        <dbReference type="ARBA" id="ARBA00023191"/>
    </source>
</evidence>
<evidence type="ECO:0000256" key="1">
    <source>
        <dbReference type="ARBA" id="ARBA00003937"/>
    </source>
</evidence>
<feature type="binding site" evidence="12">
    <location>
        <position position="55"/>
    </location>
    <ligand>
        <name>CoA</name>
        <dbReference type="ChEBI" id="CHEBI:57287"/>
    </ligand>
</feature>
<evidence type="ECO:0000256" key="4">
    <source>
        <dbReference type="ARBA" id="ARBA00011503"/>
    </source>
</evidence>
<comment type="pathway">
    <text evidence="2">Siderophore biosynthesis; enterobactin biosynthesis.</text>
</comment>
<sequence length="233" mass="24306">MAAGGGEVTTEGEIRAAVQAIFDLPVAVAVTRPGRAYPPLLAGEAALIARAQPKRVAEFTAGRHAAREAMQALGHPPAPVLASADRAPIWPPALTGSISHCDDWCIAVLARRAEVETLGVDIEDDSPLPADLLTEICLPAEITRLGGADLAAAKRIFCAKEAAYKAQYPATKALFGFDRLEVTLSGGNTTFDARFTQDTEGFSRGDKLPGRIASVAGHLVSGVAIGQIDRKGA</sequence>
<evidence type="ECO:0000256" key="2">
    <source>
        <dbReference type="ARBA" id="ARBA00004993"/>
    </source>
</evidence>
<dbReference type="Proteomes" id="UP001210770">
    <property type="component" value="Chromosome"/>
</dbReference>
<reference evidence="16" key="1">
    <citation type="submission" date="2023-01" db="EMBL/GenBank/DDBJ databases">
        <title>Comparative genomic analysis of cold water coral derived Sulfitobacter faviae: insights into their metabolism and habitat adaptation.</title>
        <authorList>
            <person name="Guo Y."/>
            <person name="Lin S."/>
            <person name="Huang Z."/>
            <person name="Tang K."/>
            <person name="Wang X."/>
        </authorList>
    </citation>
    <scope>NUCLEOTIDE SEQUENCE</scope>
    <source>
        <strain evidence="16">SCSIO W_1865</strain>
    </source>
</reference>
<evidence type="ECO:0000256" key="5">
    <source>
        <dbReference type="ARBA" id="ARBA00019087"/>
    </source>
</evidence>
<dbReference type="InterPro" id="IPR008278">
    <property type="entry name" value="4-PPantetheinyl_Trfase_dom"/>
</dbReference>
<dbReference type="SUPFAM" id="SSF56214">
    <property type="entry name" value="4'-phosphopantetheinyl transferase"/>
    <property type="match status" value="1"/>
</dbReference>
<evidence type="ECO:0000313" key="17">
    <source>
        <dbReference type="Proteomes" id="UP001210770"/>
    </source>
</evidence>
<evidence type="ECO:0000259" key="14">
    <source>
        <dbReference type="Pfam" id="PF01648"/>
    </source>
</evidence>
<feature type="binding site" evidence="13">
    <location>
        <position position="121"/>
    </location>
    <ligand>
        <name>Mg(2+)</name>
        <dbReference type="ChEBI" id="CHEBI:18420"/>
    </ligand>
</feature>
<feature type="binding site" evidence="13">
    <location>
        <position position="122"/>
    </location>
    <ligand>
        <name>Mg(2+)</name>
        <dbReference type="ChEBI" id="CHEBI:18420"/>
    </ligand>
</feature>
<evidence type="ECO:0000256" key="12">
    <source>
        <dbReference type="PIRSR" id="PIRSR603542-1"/>
    </source>
</evidence>
<keyword evidence="13" id="KW-0479">Metal-binding</keyword>